<keyword evidence="10" id="KW-1185">Reference proteome</keyword>
<dbReference type="SUPFAM" id="SSF56801">
    <property type="entry name" value="Acetyl-CoA synthetase-like"/>
    <property type="match status" value="1"/>
</dbReference>
<keyword evidence="4 7" id="KW-0812">Transmembrane</keyword>
<accession>A0ABU5MW08</accession>
<feature type="domain" description="Phospholipid/glycerol acyltransferase" evidence="8">
    <location>
        <begin position="427"/>
        <end position="543"/>
    </location>
</feature>
<dbReference type="InterPro" id="IPR005829">
    <property type="entry name" value="Sugar_transporter_CS"/>
</dbReference>
<comment type="subcellular location">
    <subcellularLocation>
        <location evidence="1">Membrane</location>
        <topology evidence="1">Multi-pass membrane protein</topology>
    </subcellularLocation>
</comment>
<keyword evidence="3" id="KW-0436">Ligase</keyword>
<feature type="transmembrane region" description="Helical" evidence="7">
    <location>
        <begin position="376"/>
        <end position="403"/>
    </location>
</feature>
<dbReference type="InterPro" id="IPR042099">
    <property type="entry name" value="ANL_N_sf"/>
</dbReference>
<reference evidence="9 10" key="1">
    <citation type="journal article" date="2024" name="Appl. Environ. Microbiol.">
        <title>Pontiella agarivorans sp. nov., a novel marine anaerobic bacterium capable of degrading macroalgal polysaccharides and fixing nitrogen.</title>
        <authorList>
            <person name="Liu N."/>
            <person name="Kivenson V."/>
            <person name="Peng X."/>
            <person name="Cui Z."/>
            <person name="Lankiewicz T.S."/>
            <person name="Gosselin K.M."/>
            <person name="English C.J."/>
            <person name="Blair E.M."/>
            <person name="O'Malley M.A."/>
            <person name="Valentine D.L."/>
        </authorList>
    </citation>
    <scope>NUCLEOTIDE SEQUENCE [LARGE SCALE GENOMIC DNA]</scope>
    <source>
        <strain evidence="9 10">NLcol2</strain>
    </source>
</reference>
<dbReference type="SUPFAM" id="SSF103473">
    <property type="entry name" value="MFS general substrate transporter"/>
    <property type="match status" value="1"/>
</dbReference>
<feature type="transmembrane region" description="Helical" evidence="7">
    <location>
        <begin position="221"/>
        <end position="242"/>
    </location>
</feature>
<dbReference type="Proteomes" id="UP001290861">
    <property type="component" value="Unassembled WGS sequence"/>
</dbReference>
<dbReference type="PANTHER" id="PTHR24096">
    <property type="entry name" value="LONG-CHAIN-FATTY-ACID--COA LIGASE"/>
    <property type="match status" value="1"/>
</dbReference>
<dbReference type="SMART" id="SM00563">
    <property type="entry name" value="PlsC"/>
    <property type="match status" value="1"/>
</dbReference>
<dbReference type="RefSeq" id="WP_322608216.1">
    <property type="nucleotide sequence ID" value="NZ_JARVCO010000008.1"/>
</dbReference>
<keyword evidence="6 7" id="KW-0472">Membrane</keyword>
<dbReference type="CDD" id="cd07989">
    <property type="entry name" value="LPLAT_AGPAT-like"/>
    <property type="match status" value="1"/>
</dbReference>
<feature type="transmembrane region" description="Helical" evidence="7">
    <location>
        <begin position="308"/>
        <end position="330"/>
    </location>
</feature>
<evidence type="ECO:0000313" key="10">
    <source>
        <dbReference type="Proteomes" id="UP001290861"/>
    </source>
</evidence>
<evidence type="ECO:0000256" key="5">
    <source>
        <dbReference type="ARBA" id="ARBA00022989"/>
    </source>
</evidence>
<dbReference type="Pfam" id="PF07690">
    <property type="entry name" value="MFS_1"/>
    <property type="match status" value="1"/>
</dbReference>
<dbReference type="Gene3D" id="3.30.300.30">
    <property type="match status" value="1"/>
</dbReference>
<sequence>MKNTFKWLNISQATGAFNDNAFKMTAVIVLVSLLGDQSLPTVIAICSALFVIPFILFSNAAGSLADRFSKKNIIIVSKWMEVELLAISVPTLISGLVWPVYALLFLLCTQSALFGPAKRGIVPELVNDEELSRANGFLTAATYVAIILGTALPALMVGYLGLSPLLVLAVCAALALTGAFASYKMADVPAFGKTRHTSPWIIPDVVHAVKSIKTDNWAKQAMLGLVLFGGITALFQQTLVLYGREALGLTVERAPMLFPLAAVGIGLGALLTGKLSKHTIEIGLIPVGALGVMLSAIGLSLATGPIVIGGWIVFLGMGCGMYLVPLNAFLQQRVPADKRGAVFGATDFLSFSTMVAASGLFYLLTNVFHMNARGCVLVTGLIAAVPAVIACLRLPGFFTRFWLIRLVNRLYKIRFQGLENLPREGGALLICNHTAYADALLLQAATGRPIRFVMSRDVFKTWKWAYPFFKLTDCIPIHTSDGPRALARSLKEAREAMEAGAIVGVFPEGALTTNGNLMKFNKGFEKIARNSGCPIIPAHIGNIWGSIFSFKNGKPGLRKPEQFPRPVSVRFGQALPTDTPADEARCVIAELGANYATEQSLKPGNTLAHKFIAQARRNWFRPIISDTLGQKATYGKLLTGSVALANRMKPQIKNHQNIGIFLPTSVGNVLANLALTLSGKTAVNLNWTASADAQVSAVKQAKIKYVITSRRFLQKTGAPDLPVRRIYLEDLLKNLGRVEKFRALRAALFASPQHLAGGREPQPGDLATIIFSSGTTGMPKGVMLSHANILSNVESTQAVQAFTKKDSMCAILPLFHAFGYLGLMWWPLLKGIRTAYHPNPLQTARVIRLIKEEQLTALLATPTFLQAYTRKAAAEDFQSLEHVITGGEKLRTDVADAFKAKFDLQPLEGYGCTELSPVALLSLKNGYRAGAAGQPLPGVAVRIVNPETRETLADGEAGLMLIKGPNVMQGYLNQPEKTAEVLQDGWYNTGDIATMDPRGYVSISGRLSRFSKIGGEMVPHGAVEEALQQVAESEEPCVAVVGVEDRAKGEQLAVCITPAAGDPENLISKLRNLGLPNLWIPRAANFFHLPELPTLGTGKLDLQSVYKTVRAS</sequence>
<dbReference type="InterPro" id="IPR002123">
    <property type="entry name" value="Plipid/glycerol_acylTrfase"/>
</dbReference>
<evidence type="ECO:0000313" key="9">
    <source>
        <dbReference type="EMBL" id="MDZ8118416.1"/>
    </source>
</evidence>
<gene>
    <name evidence="9" type="ORF">P9H32_07205</name>
</gene>
<evidence type="ECO:0000256" key="7">
    <source>
        <dbReference type="SAM" id="Phobius"/>
    </source>
</evidence>
<evidence type="ECO:0000256" key="3">
    <source>
        <dbReference type="ARBA" id="ARBA00022598"/>
    </source>
</evidence>
<dbReference type="PANTHER" id="PTHR24096:SF149">
    <property type="entry name" value="AMP-BINDING DOMAIN-CONTAINING PROTEIN-RELATED"/>
    <property type="match status" value="1"/>
</dbReference>
<keyword evidence="5 7" id="KW-1133">Transmembrane helix</keyword>
<evidence type="ECO:0000259" key="8">
    <source>
        <dbReference type="SMART" id="SM00563"/>
    </source>
</evidence>
<feature type="transmembrane region" description="Helical" evidence="7">
    <location>
        <begin position="39"/>
        <end position="61"/>
    </location>
</feature>
<dbReference type="Gene3D" id="3.40.50.12780">
    <property type="entry name" value="N-terminal domain of ligase-like"/>
    <property type="match status" value="1"/>
</dbReference>
<dbReference type="InterPro" id="IPR045851">
    <property type="entry name" value="AMP-bd_C_sf"/>
</dbReference>
<feature type="transmembrane region" description="Helical" evidence="7">
    <location>
        <begin position="254"/>
        <end position="272"/>
    </location>
</feature>
<dbReference type="InterPro" id="IPR036259">
    <property type="entry name" value="MFS_trans_sf"/>
</dbReference>
<feature type="transmembrane region" description="Helical" evidence="7">
    <location>
        <begin position="137"/>
        <end position="159"/>
    </location>
</feature>
<comment type="caution">
    <text evidence="9">The sequence shown here is derived from an EMBL/GenBank/DDBJ whole genome shotgun (WGS) entry which is preliminary data.</text>
</comment>
<name>A0ABU5MW08_9BACT</name>
<evidence type="ECO:0000256" key="4">
    <source>
        <dbReference type="ARBA" id="ARBA00022692"/>
    </source>
</evidence>
<protein>
    <submittedName>
        <fullName evidence="9">MFS transporter</fullName>
    </submittedName>
</protein>
<proteinExistence type="inferred from homology"/>
<dbReference type="PROSITE" id="PS00217">
    <property type="entry name" value="SUGAR_TRANSPORT_2"/>
    <property type="match status" value="1"/>
</dbReference>
<dbReference type="EMBL" id="JARVCO010000008">
    <property type="protein sequence ID" value="MDZ8118416.1"/>
    <property type="molecule type" value="Genomic_DNA"/>
</dbReference>
<dbReference type="Pfam" id="PF01553">
    <property type="entry name" value="Acyltransferase"/>
    <property type="match status" value="1"/>
</dbReference>
<dbReference type="InterPro" id="IPR000873">
    <property type="entry name" value="AMP-dep_synth/lig_dom"/>
</dbReference>
<evidence type="ECO:0000256" key="2">
    <source>
        <dbReference type="ARBA" id="ARBA00006432"/>
    </source>
</evidence>
<dbReference type="CDD" id="cd06173">
    <property type="entry name" value="MFS_MefA_like"/>
    <property type="match status" value="1"/>
</dbReference>
<organism evidence="9 10">
    <name type="scientific">Pontiella agarivorans</name>
    <dbReference type="NCBI Taxonomy" id="3038953"/>
    <lineage>
        <taxon>Bacteria</taxon>
        <taxon>Pseudomonadati</taxon>
        <taxon>Kiritimatiellota</taxon>
        <taxon>Kiritimatiellia</taxon>
        <taxon>Kiritimatiellales</taxon>
        <taxon>Pontiellaceae</taxon>
        <taxon>Pontiella</taxon>
    </lineage>
</organism>
<dbReference type="PROSITE" id="PS00455">
    <property type="entry name" value="AMP_BINDING"/>
    <property type="match status" value="1"/>
</dbReference>
<feature type="transmembrane region" description="Helical" evidence="7">
    <location>
        <begin position="284"/>
        <end position="302"/>
    </location>
</feature>
<dbReference type="Pfam" id="PF00501">
    <property type="entry name" value="AMP-binding"/>
    <property type="match status" value="1"/>
</dbReference>
<dbReference type="InterPro" id="IPR020845">
    <property type="entry name" value="AMP-binding_CS"/>
</dbReference>
<dbReference type="Gene3D" id="1.20.1250.20">
    <property type="entry name" value="MFS general substrate transporter like domains"/>
    <property type="match status" value="1"/>
</dbReference>
<dbReference type="SUPFAM" id="SSF69593">
    <property type="entry name" value="Glycerol-3-phosphate (1)-acyltransferase"/>
    <property type="match status" value="1"/>
</dbReference>
<feature type="transmembrane region" description="Helical" evidence="7">
    <location>
        <begin position="342"/>
        <end position="364"/>
    </location>
</feature>
<dbReference type="InterPro" id="IPR011701">
    <property type="entry name" value="MFS"/>
</dbReference>
<evidence type="ECO:0000256" key="1">
    <source>
        <dbReference type="ARBA" id="ARBA00004141"/>
    </source>
</evidence>
<feature type="transmembrane region" description="Helical" evidence="7">
    <location>
        <begin position="165"/>
        <end position="183"/>
    </location>
</feature>
<comment type="similarity">
    <text evidence="2">Belongs to the ATP-dependent AMP-binding enzyme family.</text>
</comment>
<evidence type="ECO:0000256" key="6">
    <source>
        <dbReference type="ARBA" id="ARBA00023136"/>
    </source>
</evidence>